<accession>K0SQ29</accession>
<keyword evidence="2" id="KW-1185">Reference proteome</keyword>
<reference evidence="1 2" key="1">
    <citation type="journal article" date="2012" name="Genome Biol.">
        <title>Genome and low-iron response of an oceanic diatom adapted to chronic iron limitation.</title>
        <authorList>
            <person name="Lommer M."/>
            <person name="Specht M."/>
            <person name="Roy A.S."/>
            <person name="Kraemer L."/>
            <person name="Andreson R."/>
            <person name="Gutowska M.A."/>
            <person name="Wolf J."/>
            <person name="Bergner S.V."/>
            <person name="Schilhabel M.B."/>
            <person name="Klostermeier U.C."/>
            <person name="Beiko R.G."/>
            <person name="Rosenstiel P."/>
            <person name="Hippler M."/>
            <person name="Laroche J."/>
        </authorList>
    </citation>
    <scope>NUCLEOTIDE SEQUENCE [LARGE SCALE GENOMIC DNA]</scope>
    <source>
        <strain evidence="1 2">CCMP1005</strain>
    </source>
</reference>
<dbReference type="AlphaFoldDB" id="K0SQ29"/>
<gene>
    <name evidence="1" type="ORF">THAOC_10410</name>
</gene>
<dbReference type="Proteomes" id="UP000266841">
    <property type="component" value="Unassembled WGS sequence"/>
</dbReference>
<comment type="caution">
    <text evidence="1">The sequence shown here is derived from an EMBL/GenBank/DDBJ whole genome shotgun (WGS) entry which is preliminary data.</text>
</comment>
<evidence type="ECO:0000313" key="2">
    <source>
        <dbReference type="Proteomes" id="UP000266841"/>
    </source>
</evidence>
<name>K0SQ29_THAOC</name>
<organism evidence="1 2">
    <name type="scientific">Thalassiosira oceanica</name>
    <name type="common">Marine diatom</name>
    <dbReference type="NCBI Taxonomy" id="159749"/>
    <lineage>
        <taxon>Eukaryota</taxon>
        <taxon>Sar</taxon>
        <taxon>Stramenopiles</taxon>
        <taxon>Ochrophyta</taxon>
        <taxon>Bacillariophyta</taxon>
        <taxon>Coscinodiscophyceae</taxon>
        <taxon>Thalassiosirophycidae</taxon>
        <taxon>Thalassiosirales</taxon>
        <taxon>Thalassiosiraceae</taxon>
        <taxon>Thalassiosira</taxon>
    </lineage>
</organism>
<proteinExistence type="predicted"/>
<protein>
    <submittedName>
        <fullName evidence="1">Uncharacterized protein</fullName>
    </submittedName>
</protein>
<feature type="non-terminal residue" evidence="1">
    <location>
        <position position="1"/>
    </location>
</feature>
<evidence type="ECO:0000313" key="1">
    <source>
        <dbReference type="EMBL" id="EJK68413.1"/>
    </source>
</evidence>
<dbReference type="eggNOG" id="KOG4491">
    <property type="taxonomic scope" value="Eukaryota"/>
</dbReference>
<sequence>WQPADSSDGGESSELQYFDILVSYVEECDGSFEMNTDDCLVRETIDFMTSMGGPSALKRFEHRLLQTMVHDGDNEDDDDVMDQCLPPEVSERDLRFLVGNSRSQCQSEGLAVSDDEFEATVGNFVRFFGAEGCWVDLCTGESIELMMKITFEHAAECAGIELDMDSCLMDQVFALMFASEDPGESYGQVRRKLQGMVIDDAPPPPCEEEQPDMSGLMFLSSMLVAGAHEQCMQLNEHVTPMALESTTVKLAKLFGAQSCWGGGGGDCEDHKSHEDVHHKDEHHVDSHVQYANFVAESHSWILGQCIGVEPSCLFDKSLHLIQKSRYRKNEPDIVCTPPSQLDGPELAAIVNAAGKMCARPHGGVLDPAAVDKTLVDIQTLASEPGCWRVLCEEETKDVVVEEWLHECADTDIGFLSSDDQTHPHRRHPHLDTDRLRCMVSYISAFHHHPHDTDGTKGGDWTCDLPVLGRDACAPVVEDGLGREAYLACGGELKDGETPSPTPQNHHTDIPTYQDDDVYFSFSYDYHYLPTDWPTMAPSHPEPPQSSLVPTALPSSTYPTALPSPPTVDLSMNYDAEGDDMFGWADPHMSMSLSMGLTAMPSGRRLDHKTGHTHAHVSLSSGSEDMGSAEVMYLHIAEVCDLIGELNSEKSRRCLDPVCDLGDGGVLDLWFGRDKGHYDDLVMPTMLPTHEEGNGGTLVPVSGMPSASPTMLPTLAPASRSPVSPTSSPTEFVKLISTVEVTFEVAIKLEGIQMSDLDVTSLDSVVDLLESVFQDLLPDGAKVRLLKVGGIAVSRRILRMESTRRLEGGELGDAPEEEEASSLGVDVEFEVILSKECSTLECEDSEEIASTMYDEVATEFQEKVDDGSLTEDIQEKAEAKGVPQLRDVTISANSLTVSEPKTTVRVTKDKRVRDDDDSDGAVKSGTLLSIILGVAVSALMSQDSVPLTCISGRSSWWLIPPLLASGWCTLQGRASDVAALGAASGGLIPQRPHLMFLAERAEAQVDMIVLEEICALDGHNQY</sequence>
<dbReference type="EMBL" id="AGNL01011385">
    <property type="protein sequence ID" value="EJK68413.1"/>
    <property type="molecule type" value="Genomic_DNA"/>
</dbReference>